<accession>A0A6M3MEP6</accession>
<organism evidence="1">
    <name type="scientific">viral metagenome</name>
    <dbReference type="NCBI Taxonomy" id="1070528"/>
    <lineage>
        <taxon>unclassified sequences</taxon>
        <taxon>metagenomes</taxon>
        <taxon>organismal metagenomes</taxon>
    </lineage>
</organism>
<sequence>MIKERVLEIGTDEAVTLFEIHKWKFWEVDSEEGIVRLEVPRGYSEVYVVELPFSNEVQYKELVDKLSKNGFIKQTIRARGSF</sequence>
<proteinExistence type="predicted"/>
<dbReference type="EMBL" id="MT143861">
    <property type="protein sequence ID" value="QJB03796.1"/>
    <property type="molecule type" value="Genomic_DNA"/>
</dbReference>
<gene>
    <name evidence="1" type="ORF">MM171B00549_0010</name>
</gene>
<protein>
    <submittedName>
        <fullName evidence="1">Uncharacterized protein</fullName>
    </submittedName>
</protein>
<name>A0A6M3MEP6_9ZZZZ</name>
<evidence type="ECO:0000313" key="1">
    <source>
        <dbReference type="EMBL" id="QJB03796.1"/>
    </source>
</evidence>
<reference evidence="1" key="1">
    <citation type="submission" date="2020-03" db="EMBL/GenBank/DDBJ databases">
        <title>The deep terrestrial virosphere.</title>
        <authorList>
            <person name="Holmfeldt K."/>
            <person name="Nilsson E."/>
            <person name="Simone D."/>
            <person name="Lopez-Fernandez M."/>
            <person name="Wu X."/>
            <person name="de Brujin I."/>
            <person name="Lundin D."/>
            <person name="Andersson A."/>
            <person name="Bertilsson S."/>
            <person name="Dopson M."/>
        </authorList>
    </citation>
    <scope>NUCLEOTIDE SEQUENCE</scope>
    <source>
        <strain evidence="1">MM171B00549</strain>
    </source>
</reference>
<dbReference type="AlphaFoldDB" id="A0A6M3MEP6"/>